<sequence length="371" mass="41944">MTVIQSSSAVHGKRFRMKSSLLLGLILPGLLRASDTKYFVNGTLQPVTTFSNTEDIGNLQDKKNCTNSDFVENCVSIFLKNKTTGLMTQFAMRSDEVSDFEVPKVAEIGGFRLENITCFLTTELNCSWNAVNTRPGYRTTLSVLSRDDGKGKILFDQKDGGAIVYLQNKTDHHVQLSINVSSENFWYIHYWAFQPSDLVKLRPPQNISASVIEGKLHIKWDKPDPTIRNDCFLYQLRINKDDEVTDLEGVTKAERSVDLRKSNFVEMRVTTTVHCVQNHIWSDWSAAVEVPASERYLDELNPLVVAAIALGIPMFLLAILLACRCHSRMEKLFPVPSPSMKVKELLEKDNCIQVFPKYIEETTEVLIVGND</sequence>
<feature type="transmembrane region" description="Helical" evidence="8">
    <location>
        <begin position="303"/>
        <end position="323"/>
    </location>
</feature>
<evidence type="ECO:0000313" key="10">
    <source>
        <dbReference type="EMBL" id="KAJ8256164.1"/>
    </source>
</evidence>
<dbReference type="EMBL" id="JAFJMO010000015">
    <property type="protein sequence ID" value="KAJ8256164.1"/>
    <property type="molecule type" value="Genomic_DNA"/>
</dbReference>
<dbReference type="GO" id="GO:0009897">
    <property type="term" value="C:external side of plasma membrane"/>
    <property type="evidence" value="ECO:0007669"/>
    <property type="project" value="TreeGrafter"/>
</dbReference>
<evidence type="ECO:0000256" key="4">
    <source>
        <dbReference type="ARBA" id="ARBA00022989"/>
    </source>
</evidence>
<feature type="signal peptide" evidence="9">
    <location>
        <begin position="1"/>
        <end position="33"/>
    </location>
</feature>
<name>A0A9Q1D297_CONCO</name>
<gene>
    <name evidence="10" type="ORF">COCON_G00200280</name>
</gene>
<evidence type="ECO:0000256" key="2">
    <source>
        <dbReference type="ARBA" id="ARBA00022692"/>
    </source>
</evidence>
<dbReference type="AlphaFoldDB" id="A0A9Q1D297"/>
<dbReference type="InterPro" id="IPR036116">
    <property type="entry name" value="FN3_sf"/>
</dbReference>
<evidence type="ECO:0000256" key="8">
    <source>
        <dbReference type="SAM" id="Phobius"/>
    </source>
</evidence>
<dbReference type="InterPro" id="IPR013783">
    <property type="entry name" value="Ig-like_fold"/>
</dbReference>
<dbReference type="PANTHER" id="PTHR23037">
    <property type="entry name" value="CYTOKINE RECEPTOR"/>
    <property type="match status" value="1"/>
</dbReference>
<keyword evidence="2 8" id="KW-0812">Transmembrane</keyword>
<feature type="chain" id="PRO_5040223560" evidence="9">
    <location>
        <begin position="34"/>
        <end position="371"/>
    </location>
</feature>
<keyword evidence="6" id="KW-0675">Receptor</keyword>
<evidence type="ECO:0000256" key="5">
    <source>
        <dbReference type="ARBA" id="ARBA00023136"/>
    </source>
</evidence>
<dbReference type="SUPFAM" id="SSF49265">
    <property type="entry name" value="Fibronectin type III"/>
    <property type="match status" value="1"/>
</dbReference>
<keyword evidence="3 9" id="KW-0732">Signal</keyword>
<dbReference type="Proteomes" id="UP001152803">
    <property type="component" value="Unassembled WGS sequence"/>
</dbReference>
<keyword evidence="11" id="KW-1185">Reference proteome</keyword>
<comment type="caution">
    <text evidence="10">The sequence shown here is derived from an EMBL/GenBank/DDBJ whole genome shotgun (WGS) entry which is preliminary data.</text>
</comment>
<protein>
    <submittedName>
        <fullName evidence="10">Uncharacterized protein</fullName>
    </submittedName>
</protein>
<keyword evidence="5 8" id="KW-0472">Membrane</keyword>
<accession>A0A9Q1D297</accession>
<dbReference type="Gene3D" id="2.60.40.10">
    <property type="entry name" value="Immunoglobulins"/>
    <property type="match status" value="1"/>
</dbReference>
<dbReference type="OrthoDB" id="9835959at2759"/>
<evidence type="ECO:0000256" key="1">
    <source>
        <dbReference type="ARBA" id="ARBA00004479"/>
    </source>
</evidence>
<reference evidence="10" key="1">
    <citation type="journal article" date="2023" name="Science">
        <title>Genome structures resolve the early diversification of teleost fishes.</title>
        <authorList>
            <person name="Parey E."/>
            <person name="Louis A."/>
            <person name="Montfort J."/>
            <person name="Bouchez O."/>
            <person name="Roques C."/>
            <person name="Iampietro C."/>
            <person name="Lluch J."/>
            <person name="Castinel A."/>
            <person name="Donnadieu C."/>
            <person name="Desvignes T."/>
            <person name="Floi Bucao C."/>
            <person name="Jouanno E."/>
            <person name="Wen M."/>
            <person name="Mejri S."/>
            <person name="Dirks R."/>
            <person name="Jansen H."/>
            <person name="Henkel C."/>
            <person name="Chen W.J."/>
            <person name="Zahm M."/>
            <person name="Cabau C."/>
            <person name="Klopp C."/>
            <person name="Thompson A.W."/>
            <person name="Robinson-Rechavi M."/>
            <person name="Braasch I."/>
            <person name="Lecointre G."/>
            <person name="Bobe J."/>
            <person name="Postlethwait J.H."/>
            <person name="Berthelot C."/>
            <person name="Roest Crollius H."/>
            <person name="Guiguen Y."/>
        </authorList>
    </citation>
    <scope>NUCLEOTIDE SEQUENCE</scope>
    <source>
        <strain evidence="10">Concon-B</strain>
    </source>
</reference>
<keyword evidence="4 8" id="KW-1133">Transmembrane helix</keyword>
<dbReference type="GO" id="GO:0004896">
    <property type="term" value="F:cytokine receptor activity"/>
    <property type="evidence" value="ECO:0007669"/>
    <property type="project" value="TreeGrafter"/>
</dbReference>
<evidence type="ECO:0000256" key="7">
    <source>
        <dbReference type="ARBA" id="ARBA00023180"/>
    </source>
</evidence>
<proteinExistence type="predicted"/>
<evidence type="ECO:0000256" key="9">
    <source>
        <dbReference type="SAM" id="SignalP"/>
    </source>
</evidence>
<keyword evidence="7" id="KW-0325">Glycoprotein</keyword>
<comment type="subcellular location">
    <subcellularLocation>
        <location evidence="1">Membrane</location>
        <topology evidence="1">Single-pass type I membrane protein</topology>
    </subcellularLocation>
</comment>
<evidence type="ECO:0000313" key="11">
    <source>
        <dbReference type="Proteomes" id="UP001152803"/>
    </source>
</evidence>
<dbReference type="PANTHER" id="PTHR23037:SF46">
    <property type="entry name" value="INTERLEUKIN 5 RECEPTOR SUBUNIT ALPHA"/>
    <property type="match status" value="1"/>
</dbReference>
<evidence type="ECO:0000256" key="3">
    <source>
        <dbReference type="ARBA" id="ARBA00022729"/>
    </source>
</evidence>
<organism evidence="10 11">
    <name type="scientific">Conger conger</name>
    <name type="common">Conger eel</name>
    <name type="synonym">Muraena conger</name>
    <dbReference type="NCBI Taxonomy" id="82655"/>
    <lineage>
        <taxon>Eukaryota</taxon>
        <taxon>Metazoa</taxon>
        <taxon>Chordata</taxon>
        <taxon>Craniata</taxon>
        <taxon>Vertebrata</taxon>
        <taxon>Euteleostomi</taxon>
        <taxon>Actinopterygii</taxon>
        <taxon>Neopterygii</taxon>
        <taxon>Teleostei</taxon>
        <taxon>Anguilliformes</taxon>
        <taxon>Congridae</taxon>
        <taxon>Conger</taxon>
    </lineage>
</organism>
<evidence type="ECO:0000256" key="6">
    <source>
        <dbReference type="ARBA" id="ARBA00023170"/>
    </source>
</evidence>